<evidence type="ECO:0000256" key="2">
    <source>
        <dbReference type="SAM" id="Phobius"/>
    </source>
</evidence>
<evidence type="ECO:0000313" key="4">
    <source>
        <dbReference type="Proteomes" id="UP000178723"/>
    </source>
</evidence>
<dbReference type="STRING" id="1802407.A3I40_03815"/>
<keyword evidence="2" id="KW-0472">Membrane</keyword>
<proteinExistence type="predicted"/>
<evidence type="ECO:0000313" key="3">
    <source>
        <dbReference type="EMBL" id="OGL87262.1"/>
    </source>
</evidence>
<gene>
    <name evidence="3" type="ORF">A3I40_03815</name>
</gene>
<name>A0A1F7V9N9_9BACT</name>
<dbReference type="EMBL" id="MGEP01000025">
    <property type="protein sequence ID" value="OGL87262.1"/>
    <property type="molecule type" value="Genomic_DNA"/>
</dbReference>
<sequence length="208" mass="23126">MSVFNQAPKRIHWLTIVFVLALAASGGFWRYQNQIISFVNDWWSPTATSEGKSGITIDDKVFQSEFWQSLRSYGRLPIEPSPTGRANPFRPPSKFVDTPGSRDAKRVSDVITIASSLAQYYSQEGRYPAGQAIELGEESAQCLVKRGWVGESVCAKTQMKYLDSVPRDPGAGQYLYTSDGSSYTLKVFKETSPGGPSFWEYSVPTKTP</sequence>
<accession>A0A1F7V9N9</accession>
<dbReference type="AlphaFoldDB" id="A0A1F7V9N9"/>
<dbReference type="Proteomes" id="UP000178723">
    <property type="component" value="Unassembled WGS sequence"/>
</dbReference>
<keyword evidence="2" id="KW-1133">Transmembrane helix</keyword>
<dbReference type="InterPro" id="IPR045584">
    <property type="entry name" value="Pilin-like"/>
</dbReference>
<evidence type="ECO:0000256" key="1">
    <source>
        <dbReference type="SAM" id="MobiDB-lite"/>
    </source>
</evidence>
<protein>
    <submittedName>
        <fullName evidence="3">Uncharacterized protein</fullName>
    </submittedName>
</protein>
<feature type="transmembrane region" description="Helical" evidence="2">
    <location>
        <begin position="12"/>
        <end position="31"/>
    </location>
</feature>
<keyword evidence="2" id="KW-0812">Transmembrane</keyword>
<organism evidence="3 4">
    <name type="scientific">Candidatus Uhrbacteria bacterium RIFCSPLOWO2_02_FULL_48_12</name>
    <dbReference type="NCBI Taxonomy" id="1802407"/>
    <lineage>
        <taxon>Bacteria</taxon>
        <taxon>Candidatus Uhriibacteriota</taxon>
    </lineage>
</organism>
<feature type="region of interest" description="Disordered" evidence="1">
    <location>
        <begin position="80"/>
        <end position="101"/>
    </location>
</feature>
<reference evidence="3 4" key="1">
    <citation type="journal article" date="2016" name="Nat. Commun.">
        <title>Thousands of microbial genomes shed light on interconnected biogeochemical processes in an aquifer system.</title>
        <authorList>
            <person name="Anantharaman K."/>
            <person name="Brown C.T."/>
            <person name="Hug L.A."/>
            <person name="Sharon I."/>
            <person name="Castelle C.J."/>
            <person name="Probst A.J."/>
            <person name="Thomas B.C."/>
            <person name="Singh A."/>
            <person name="Wilkins M.J."/>
            <person name="Karaoz U."/>
            <person name="Brodie E.L."/>
            <person name="Williams K.H."/>
            <person name="Hubbard S.S."/>
            <person name="Banfield J.F."/>
        </authorList>
    </citation>
    <scope>NUCLEOTIDE SEQUENCE [LARGE SCALE GENOMIC DNA]</scope>
</reference>
<dbReference type="SUPFAM" id="SSF54523">
    <property type="entry name" value="Pili subunits"/>
    <property type="match status" value="1"/>
</dbReference>
<comment type="caution">
    <text evidence="3">The sequence shown here is derived from an EMBL/GenBank/DDBJ whole genome shotgun (WGS) entry which is preliminary data.</text>
</comment>
<dbReference type="Gene3D" id="3.30.700.10">
    <property type="entry name" value="Glycoprotein, Type 4 Pilin"/>
    <property type="match status" value="1"/>
</dbReference>